<gene>
    <name evidence="2" type="ORF">UFOVP1056_2</name>
</gene>
<name>A0A6J5QBK0_9CAUD</name>
<protein>
    <submittedName>
        <fullName evidence="2">Uncharacterized protein</fullName>
    </submittedName>
</protein>
<evidence type="ECO:0000256" key="1">
    <source>
        <dbReference type="SAM" id="MobiDB-lite"/>
    </source>
</evidence>
<evidence type="ECO:0000313" key="2">
    <source>
        <dbReference type="EMBL" id="CAB4180872.1"/>
    </source>
</evidence>
<feature type="region of interest" description="Disordered" evidence="1">
    <location>
        <begin position="107"/>
        <end position="147"/>
    </location>
</feature>
<proteinExistence type="predicted"/>
<dbReference type="EMBL" id="LR797014">
    <property type="protein sequence ID" value="CAB4180872.1"/>
    <property type="molecule type" value="Genomic_DNA"/>
</dbReference>
<reference evidence="2" key="1">
    <citation type="submission" date="2020-05" db="EMBL/GenBank/DDBJ databases">
        <authorList>
            <person name="Chiriac C."/>
            <person name="Salcher M."/>
            <person name="Ghai R."/>
            <person name="Kavagutti S V."/>
        </authorList>
    </citation>
    <scope>NUCLEOTIDE SEQUENCE</scope>
</reference>
<sequence>MAINLDGYIDVATRLRLALEAYPDLRIREEPPTVVEWAGNVVLVCTVTVWRAPDDPIPTNATATEPYPGRTPYTKDSETMVGMTSALGRALGYMGFGSQHSIASADEVQAARSRTPATTSSSATSSTPPARAQLGANVPSEPASPQQYAKLRALGHPGTETLTKRAASQLIDAITRGAEKANTDQAGQ</sequence>
<feature type="compositionally biased region" description="Low complexity" evidence="1">
    <location>
        <begin position="110"/>
        <end position="132"/>
    </location>
</feature>
<accession>A0A6J5QBK0</accession>
<organism evidence="2">
    <name type="scientific">uncultured Caudovirales phage</name>
    <dbReference type="NCBI Taxonomy" id="2100421"/>
    <lineage>
        <taxon>Viruses</taxon>
        <taxon>Duplodnaviria</taxon>
        <taxon>Heunggongvirae</taxon>
        <taxon>Uroviricota</taxon>
        <taxon>Caudoviricetes</taxon>
        <taxon>Peduoviridae</taxon>
        <taxon>Maltschvirus</taxon>
        <taxon>Maltschvirus maltsch</taxon>
    </lineage>
</organism>